<dbReference type="AlphaFoldDB" id="A0A1G2UU08"/>
<sequence length="362" mass="40143">MQSLQKGFIAYVIVAVLAIILIGGSFYFNSRNKTGSLSDNQLLLLGANQKVEMETAKLEELHRRYQAERKIVAQIQEEYSNIKTNILRRTDIFFKNAESKNPQIIIKISNKNIEKDINNRRLEITKLLEAWDKENEIINSDSVSINLLPTLSDLVKSAKKDISYIEKYIAQLESIINNLSIENSDLTQSQISSYQFIIASNINEVEKVVSTFTTIENSANEIYAANAETTTVSIVAISSPGEEASTPSPTTLDSTETDTTAPTPLSMSTTPPIVTLSQIEAQEEVVVEAEVEQAEIEQMINQPVEITIEVPMAPTVIVYPENLPAQGIIQYLPNPFADHTGWPDLTVDEISGKPLLLDGANK</sequence>
<organism evidence="4 5">
    <name type="scientific">Candidatus Zambryskibacteria bacterium RIFCSPLOWO2_12_FULL_39_23</name>
    <dbReference type="NCBI Taxonomy" id="1802776"/>
    <lineage>
        <taxon>Bacteria</taxon>
        <taxon>Candidatus Zambryskiibacteriota</taxon>
    </lineage>
</organism>
<evidence type="ECO:0000256" key="2">
    <source>
        <dbReference type="SAM" id="MobiDB-lite"/>
    </source>
</evidence>
<feature type="transmembrane region" description="Helical" evidence="3">
    <location>
        <begin position="7"/>
        <end position="28"/>
    </location>
</feature>
<evidence type="ECO:0000313" key="4">
    <source>
        <dbReference type="EMBL" id="OHB12865.1"/>
    </source>
</evidence>
<feature type="compositionally biased region" description="Low complexity" evidence="2">
    <location>
        <begin position="244"/>
        <end position="266"/>
    </location>
</feature>
<feature type="coiled-coil region" evidence="1">
    <location>
        <begin position="44"/>
        <end position="78"/>
    </location>
</feature>
<reference evidence="4 5" key="1">
    <citation type="journal article" date="2016" name="Nat. Commun.">
        <title>Thousands of microbial genomes shed light on interconnected biogeochemical processes in an aquifer system.</title>
        <authorList>
            <person name="Anantharaman K."/>
            <person name="Brown C.T."/>
            <person name="Hug L.A."/>
            <person name="Sharon I."/>
            <person name="Castelle C.J."/>
            <person name="Probst A.J."/>
            <person name="Thomas B.C."/>
            <person name="Singh A."/>
            <person name="Wilkins M.J."/>
            <person name="Karaoz U."/>
            <person name="Brodie E.L."/>
            <person name="Williams K.H."/>
            <person name="Hubbard S.S."/>
            <person name="Banfield J.F."/>
        </authorList>
    </citation>
    <scope>NUCLEOTIDE SEQUENCE [LARGE SCALE GENOMIC DNA]</scope>
</reference>
<name>A0A1G2UU08_9BACT</name>
<gene>
    <name evidence="4" type="ORF">A3G99_02235</name>
</gene>
<feature type="region of interest" description="Disordered" evidence="2">
    <location>
        <begin position="240"/>
        <end position="270"/>
    </location>
</feature>
<evidence type="ECO:0000256" key="1">
    <source>
        <dbReference type="SAM" id="Coils"/>
    </source>
</evidence>
<accession>A0A1G2UU08</accession>
<protein>
    <submittedName>
        <fullName evidence="4">Uncharacterized protein</fullName>
    </submittedName>
</protein>
<keyword evidence="3" id="KW-0472">Membrane</keyword>
<keyword evidence="1" id="KW-0175">Coiled coil</keyword>
<evidence type="ECO:0000313" key="5">
    <source>
        <dbReference type="Proteomes" id="UP000176558"/>
    </source>
</evidence>
<keyword evidence="3" id="KW-0812">Transmembrane</keyword>
<dbReference type="EMBL" id="MHWT01000010">
    <property type="protein sequence ID" value="OHB12865.1"/>
    <property type="molecule type" value="Genomic_DNA"/>
</dbReference>
<dbReference type="Proteomes" id="UP000176558">
    <property type="component" value="Unassembled WGS sequence"/>
</dbReference>
<keyword evidence="3" id="KW-1133">Transmembrane helix</keyword>
<comment type="caution">
    <text evidence="4">The sequence shown here is derived from an EMBL/GenBank/DDBJ whole genome shotgun (WGS) entry which is preliminary data.</text>
</comment>
<proteinExistence type="predicted"/>
<evidence type="ECO:0000256" key="3">
    <source>
        <dbReference type="SAM" id="Phobius"/>
    </source>
</evidence>